<comment type="caution">
    <text evidence="1">The sequence shown here is derived from an EMBL/GenBank/DDBJ whole genome shotgun (WGS) entry which is preliminary data.</text>
</comment>
<keyword evidence="2" id="KW-1185">Reference proteome</keyword>
<evidence type="ECO:0000313" key="1">
    <source>
        <dbReference type="EMBL" id="MCW6507074.1"/>
    </source>
</evidence>
<dbReference type="GO" id="GO:0003677">
    <property type="term" value="F:DNA binding"/>
    <property type="evidence" value="ECO:0007669"/>
    <property type="project" value="InterPro"/>
</dbReference>
<evidence type="ECO:0000313" key="2">
    <source>
        <dbReference type="Proteomes" id="UP001165667"/>
    </source>
</evidence>
<sequence>MTTPTALASRIHQARIAAGFKTPDEAAIKLAMANEAYRNHEIGRHAVKPAELRRYAEAFRVSHGWLATGVGLGPAG</sequence>
<dbReference type="SUPFAM" id="SSF47413">
    <property type="entry name" value="lambda repressor-like DNA-binding domains"/>
    <property type="match status" value="1"/>
</dbReference>
<dbReference type="Gene3D" id="1.10.260.40">
    <property type="entry name" value="lambda repressor-like DNA-binding domains"/>
    <property type="match status" value="1"/>
</dbReference>
<dbReference type="InterPro" id="IPR010982">
    <property type="entry name" value="Lambda_DNA-bd_dom_sf"/>
</dbReference>
<proteinExistence type="predicted"/>
<name>A0AA41YRX9_9HYPH</name>
<organism evidence="1 2">
    <name type="scientific">Lichenifustis flavocetrariae</name>
    <dbReference type="NCBI Taxonomy" id="2949735"/>
    <lineage>
        <taxon>Bacteria</taxon>
        <taxon>Pseudomonadati</taxon>
        <taxon>Pseudomonadota</taxon>
        <taxon>Alphaproteobacteria</taxon>
        <taxon>Hyphomicrobiales</taxon>
        <taxon>Lichenihabitantaceae</taxon>
        <taxon>Lichenifustis</taxon>
    </lineage>
</organism>
<gene>
    <name evidence="1" type="ORF">M8523_03460</name>
</gene>
<accession>A0AA41YRX9</accession>
<dbReference type="Proteomes" id="UP001165667">
    <property type="component" value="Unassembled WGS sequence"/>
</dbReference>
<dbReference type="EMBL" id="JAMOIM010000002">
    <property type="protein sequence ID" value="MCW6507074.1"/>
    <property type="molecule type" value="Genomic_DNA"/>
</dbReference>
<reference evidence="1" key="1">
    <citation type="submission" date="2022-05" db="EMBL/GenBank/DDBJ databases">
        <authorList>
            <person name="Pankratov T."/>
        </authorList>
    </citation>
    <scope>NUCLEOTIDE SEQUENCE</scope>
    <source>
        <strain evidence="1">BP6-180914</strain>
    </source>
</reference>
<dbReference type="AlphaFoldDB" id="A0AA41YRX9"/>
<dbReference type="RefSeq" id="WP_282583446.1">
    <property type="nucleotide sequence ID" value="NZ_JAMOIM010000002.1"/>
</dbReference>
<protein>
    <submittedName>
        <fullName evidence="1">Helix-turn-helix domain-containing protein</fullName>
    </submittedName>
</protein>